<proteinExistence type="inferred from homology"/>
<dbReference type="Pfam" id="PF02798">
    <property type="entry name" value="GST_N"/>
    <property type="match status" value="1"/>
</dbReference>
<evidence type="ECO:0000259" key="6">
    <source>
        <dbReference type="PROSITE" id="PS50404"/>
    </source>
</evidence>
<dbReference type="PROSITE" id="PS50405">
    <property type="entry name" value="GST_CTER"/>
    <property type="match status" value="1"/>
</dbReference>
<comment type="similarity">
    <text evidence="4">Belongs to the GST superfamily. Sigma family.</text>
</comment>
<dbReference type="CDD" id="cd03039">
    <property type="entry name" value="GST_N_Sigma_like"/>
    <property type="match status" value="1"/>
</dbReference>
<dbReference type="SFLD" id="SFLDS00019">
    <property type="entry name" value="Glutathione_Transferase_(cytos"/>
    <property type="match status" value="1"/>
</dbReference>
<dbReference type="EC" id="2.5.1.18" evidence="2"/>
<comment type="subunit">
    <text evidence="1">Homodimer.</text>
</comment>
<keyword evidence="9" id="KW-1185">Reference proteome</keyword>
<comment type="caution">
    <text evidence="8">The sequence shown here is derived from an EMBL/GenBank/DDBJ whole genome shotgun (WGS) entry which is preliminary data.</text>
</comment>
<dbReference type="FunFam" id="3.40.30.10:FF:000035">
    <property type="entry name" value="hematopoietic prostaglandin D synthase"/>
    <property type="match status" value="1"/>
</dbReference>
<dbReference type="InterPro" id="IPR010987">
    <property type="entry name" value="Glutathione-S-Trfase_C-like"/>
</dbReference>
<dbReference type="GO" id="GO:0004364">
    <property type="term" value="F:glutathione transferase activity"/>
    <property type="evidence" value="ECO:0007669"/>
    <property type="project" value="UniProtKB-EC"/>
</dbReference>
<evidence type="ECO:0000313" key="8">
    <source>
        <dbReference type="EMBL" id="KAG6447474.1"/>
    </source>
</evidence>
<dbReference type="Gene3D" id="1.20.1050.10">
    <property type="match status" value="1"/>
</dbReference>
<dbReference type="SUPFAM" id="SSF52833">
    <property type="entry name" value="Thioredoxin-like"/>
    <property type="match status" value="1"/>
</dbReference>
<dbReference type="SFLD" id="SFLDG00363">
    <property type="entry name" value="AMPS_(cytGST):_Alpha-__Mu-__Pi"/>
    <property type="match status" value="1"/>
</dbReference>
<dbReference type="InterPro" id="IPR036249">
    <property type="entry name" value="Thioredoxin-like_sf"/>
</dbReference>
<dbReference type="OrthoDB" id="414243at2759"/>
<feature type="domain" description="GST C-terminal" evidence="7">
    <location>
        <begin position="81"/>
        <end position="204"/>
    </location>
</feature>
<sequence length="204" mass="23669">MPKVVFHYFGAKALGESQRMLLAYGGQEFEDHRVEYEQWPEFKPNTPFGQMPVLEIDGKKYAQSLAISRYLGRKYGLAGNDIEEDFEIDQIVDFVNDIRASAASVEYEQDAANKEVKHEENMKNKYPFQLNKLSEIITKNNGFLALGRLTWADFVFVGMFDYLKKMLRMPDLEEQYPIFKKPIETVLSNPKLKAYLDSAPKKEF</sequence>
<dbReference type="PANTHER" id="PTHR11571">
    <property type="entry name" value="GLUTATHIONE S-TRANSFERASE"/>
    <property type="match status" value="1"/>
</dbReference>
<dbReference type="InterPro" id="IPR040079">
    <property type="entry name" value="Glutathione_S-Trfase"/>
</dbReference>
<accession>A0A921YZ93</accession>
<evidence type="ECO:0000256" key="5">
    <source>
        <dbReference type="ARBA" id="ARBA00047960"/>
    </source>
</evidence>
<dbReference type="GO" id="GO:0006749">
    <property type="term" value="P:glutathione metabolic process"/>
    <property type="evidence" value="ECO:0007669"/>
    <property type="project" value="TreeGrafter"/>
</dbReference>
<evidence type="ECO:0000256" key="2">
    <source>
        <dbReference type="ARBA" id="ARBA00012452"/>
    </source>
</evidence>
<comment type="catalytic activity">
    <reaction evidence="5">
        <text>RX + glutathione = an S-substituted glutathione + a halide anion + H(+)</text>
        <dbReference type="Rhea" id="RHEA:16437"/>
        <dbReference type="ChEBI" id="CHEBI:15378"/>
        <dbReference type="ChEBI" id="CHEBI:16042"/>
        <dbReference type="ChEBI" id="CHEBI:17792"/>
        <dbReference type="ChEBI" id="CHEBI:57925"/>
        <dbReference type="ChEBI" id="CHEBI:90779"/>
        <dbReference type="EC" id="2.5.1.18"/>
    </reaction>
</comment>
<dbReference type="InterPro" id="IPR050213">
    <property type="entry name" value="GST_superfamily"/>
</dbReference>
<dbReference type="SFLD" id="SFLDG01205">
    <property type="entry name" value="AMPS.1"/>
    <property type="match status" value="1"/>
</dbReference>
<gene>
    <name evidence="8" type="ORF">O3G_MSEX005003</name>
</gene>
<name>A0A921YZ93_MANSE</name>
<organism evidence="8 9">
    <name type="scientific">Manduca sexta</name>
    <name type="common">Tobacco hawkmoth</name>
    <name type="synonym">Tobacco hornworm</name>
    <dbReference type="NCBI Taxonomy" id="7130"/>
    <lineage>
        <taxon>Eukaryota</taxon>
        <taxon>Metazoa</taxon>
        <taxon>Ecdysozoa</taxon>
        <taxon>Arthropoda</taxon>
        <taxon>Hexapoda</taxon>
        <taxon>Insecta</taxon>
        <taxon>Pterygota</taxon>
        <taxon>Neoptera</taxon>
        <taxon>Endopterygota</taxon>
        <taxon>Lepidoptera</taxon>
        <taxon>Glossata</taxon>
        <taxon>Ditrysia</taxon>
        <taxon>Bombycoidea</taxon>
        <taxon>Sphingidae</taxon>
        <taxon>Sphinginae</taxon>
        <taxon>Sphingini</taxon>
        <taxon>Manduca</taxon>
    </lineage>
</organism>
<evidence type="ECO:0000256" key="4">
    <source>
        <dbReference type="ARBA" id="ARBA00038317"/>
    </source>
</evidence>
<dbReference type="PROSITE" id="PS50404">
    <property type="entry name" value="GST_NTER"/>
    <property type="match status" value="1"/>
</dbReference>
<dbReference type="InterPro" id="IPR004045">
    <property type="entry name" value="Glutathione_S-Trfase_N"/>
</dbReference>
<dbReference type="GO" id="GO:0004602">
    <property type="term" value="F:glutathione peroxidase activity"/>
    <property type="evidence" value="ECO:0007669"/>
    <property type="project" value="UniProtKB-ARBA"/>
</dbReference>
<evidence type="ECO:0000256" key="3">
    <source>
        <dbReference type="ARBA" id="ARBA00022679"/>
    </source>
</evidence>
<feature type="domain" description="GST N-terminal" evidence="6">
    <location>
        <begin position="2"/>
        <end position="79"/>
    </location>
</feature>
<dbReference type="PANTHER" id="PTHR11571:SF224">
    <property type="entry name" value="HEMATOPOIETIC PROSTAGLANDIN D SYNTHASE"/>
    <property type="match status" value="1"/>
</dbReference>
<dbReference type="Proteomes" id="UP000791440">
    <property type="component" value="Unassembled WGS sequence"/>
</dbReference>
<evidence type="ECO:0000259" key="7">
    <source>
        <dbReference type="PROSITE" id="PS50405"/>
    </source>
</evidence>
<keyword evidence="3" id="KW-0808">Transferase</keyword>
<protein>
    <recommendedName>
        <fullName evidence="2">glutathione transferase</fullName>
        <ecNumber evidence="2">2.5.1.18</ecNumber>
    </recommendedName>
</protein>
<dbReference type="Gene3D" id="3.40.30.10">
    <property type="entry name" value="Glutaredoxin"/>
    <property type="match status" value="1"/>
</dbReference>
<dbReference type="FunFam" id="1.20.1050.10:FF:000030">
    <property type="entry name" value="Glutathione S-transferase S1"/>
    <property type="match status" value="1"/>
</dbReference>
<dbReference type="EMBL" id="JH668345">
    <property type="protein sequence ID" value="KAG6447474.1"/>
    <property type="molecule type" value="Genomic_DNA"/>
</dbReference>
<reference evidence="8" key="2">
    <citation type="submission" date="2020-12" db="EMBL/GenBank/DDBJ databases">
        <authorList>
            <person name="Kanost M."/>
        </authorList>
    </citation>
    <scope>NUCLEOTIDE SEQUENCE</scope>
</reference>
<evidence type="ECO:0000313" key="9">
    <source>
        <dbReference type="Proteomes" id="UP000791440"/>
    </source>
</evidence>
<dbReference type="Pfam" id="PF14497">
    <property type="entry name" value="GST_C_3"/>
    <property type="match status" value="1"/>
</dbReference>
<dbReference type="InterPro" id="IPR004046">
    <property type="entry name" value="GST_C"/>
</dbReference>
<reference evidence="8" key="1">
    <citation type="journal article" date="2016" name="Insect Biochem. Mol. Biol.">
        <title>Multifaceted biological insights from a draft genome sequence of the tobacco hornworm moth, Manduca sexta.</title>
        <authorList>
            <person name="Kanost M.R."/>
            <person name="Arrese E.L."/>
            <person name="Cao X."/>
            <person name="Chen Y.R."/>
            <person name="Chellapilla S."/>
            <person name="Goldsmith M.R."/>
            <person name="Grosse-Wilde E."/>
            <person name="Heckel D.G."/>
            <person name="Herndon N."/>
            <person name="Jiang H."/>
            <person name="Papanicolaou A."/>
            <person name="Qu J."/>
            <person name="Soulages J.L."/>
            <person name="Vogel H."/>
            <person name="Walters J."/>
            <person name="Waterhouse R.M."/>
            <person name="Ahn S.J."/>
            <person name="Almeida F.C."/>
            <person name="An C."/>
            <person name="Aqrawi P."/>
            <person name="Bretschneider A."/>
            <person name="Bryant W.B."/>
            <person name="Bucks S."/>
            <person name="Chao H."/>
            <person name="Chevignon G."/>
            <person name="Christen J.M."/>
            <person name="Clarke D.F."/>
            <person name="Dittmer N.T."/>
            <person name="Ferguson L.C.F."/>
            <person name="Garavelou S."/>
            <person name="Gordon K.H.J."/>
            <person name="Gunaratna R.T."/>
            <person name="Han Y."/>
            <person name="Hauser F."/>
            <person name="He Y."/>
            <person name="Heidel-Fischer H."/>
            <person name="Hirsh A."/>
            <person name="Hu Y."/>
            <person name="Jiang H."/>
            <person name="Kalra D."/>
            <person name="Klinner C."/>
            <person name="Konig C."/>
            <person name="Kovar C."/>
            <person name="Kroll A.R."/>
            <person name="Kuwar S.S."/>
            <person name="Lee S.L."/>
            <person name="Lehman R."/>
            <person name="Li K."/>
            <person name="Li Z."/>
            <person name="Liang H."/>
            <person name="Lovelace S."/>
            <person name="Lu Z."/>
            <person name="Mansfield J.H."/>
            <person name="McCulloch K.J."/>
            <person name="Mathew T."/>
            <person name="Morton B."/>
            <person name="Muzny D.M."/>
            <person name="Neunemann D."/>
            <person name="Ongeri F."/>
            <person name="Pauchet Y."/>
            <person name="Pu L.L."/>
            <person name="Pyrousis I."/>
            <person name="Rao X.J."/>
            <person name="Redding A."/>
            <person name="Roesel C."/>
            <person name="Sanchez-Gracia A."/>
            <person name="Schaack S."/>
            <person name="Shukla A."/>
            <person name="Tetreau G."/>
            <person name="Wang Y."/>
            <person name="Xiong G.H."/>
            <person name="Traut W."/>
            <person name="Walsh T.K."/>
            <person name="Worley K.C."/>
            <person name="Wu D."/>
            <person name="Wu W."/>
            <person name="Wu Y.Q."/>
            <person name="Zhang X."/>
            <person name="Zou Z."/>
            <person name="Zucker H."/>
            <person name="Briscoe A.D."/>
            <person name="Burmester T."/>
            <person name="Clem R.J."/>
            <person name="Feyereisen R."/>
            <person name="Grimmelikhuijzen C.J.P."/>
            <person name="Hamodrakas S.J."/>
            <person name="Hansson B.S."/>
            <person name="Huguet E."/>
            <person name="Jermiin L.S."/>
            <person name="Lan Q."/>
            <person name="Lehman H.K."/>
            <person name="Lorenzen M."/>
            <person name="Merzendorfer H."/>
            <person name="Michalopoulos I."/>
            <person name="Morton D.B."/>
            <person name="Muthukrishnan S."/>
            <person name="Oakeshott J.G."/>
            <person name="Palmer W."/>
            <person name="Park Y."/>
            <person name="Passarelli A.L."/>
            <person name="Rozas J."/>
            <person name="Schwartz L.M."/>
            <person name="Smith W."/>
            <person name="Southgate A."/>
            <person name="Vilcinskas A."/>
            <person name="Vogt R."/>
            <person name="Wang P."/>
            <person name="Werren J."/>
            <person name="Yu X.Q."/>
            <person name="Zhou J.J."/>
            <person name="Brown S.J."/>
            <person name="Scherer S.E."/>
            <person name="Richards S."/>
            <person name="Blissard G.W."/>
        </authorList>
    </citation>
    <scope>NUCLEOTIDE SEQUENCE</scope>
</reference>
<dbReference type="InterPro" id="IPR036282">
    <property type="entry name" value="Glutathione-S-Trfase_C_sf"/>
</dbReference>
<dbReference type="AlphaFoldDB" id="A0A921YZ93"/>
<dbReference type="SUPFAM" id="SSF47616">
    <property type="entry name" value="GST C-terminal domain-like"/>
    <property type="match status" value="1"/>
</dbReference>
<dbReference type="CDD" id="cd03192">
    <property type="entry name" value="GST_C_Sigma_like"/>
    <property type="match status" value="1"/>
</dbReference>
<evidence type="ECO:0000256" key="1">
    <source>
        <dbReference type="ARBA" id="ARBA00011738"/>
    </source>
</evidence>